<proteinExistence type="predicted"/>
<comment type="caution">
    <text evidence="3">The sequence shown here is derived from an EMBL/GenBank/DDBJ whole genome shotgun (WGS) entry which is preliminary data.</text>
</comment>
<gene>
    <name evidence="3" type="ORF">F0L68_15850</name>
</gene>
<keyword evidence="2" id="KW-0732">Signal</keyword>
<reference evidence="3 4" key="2">
    <citation type="submission" date="2019-09" db="EMBL/GenBank/DDBJ databases">
        <authorList>
            <person name="Jin C."/>
        </authorList>
    </citation>
    <scope>NUCLEOTIDE SEQUENCE [LARGE SCALE GENOMIC DNA]</scope>
    <source>
        <strain evidence="3 4">AN110305</strain>
    </source>
</reference>
<feature type="signal peptide" evidence="2">
    <location>
        <begin position="1"/>
        <end position="21"/>
    </location>
</feature>
<dbReference type="AlphaFoldDB" id="A0A5B2XEP2"/>
<evidence type="ECO:0000313" key="3">
    <source>
        <dbReference type="EMBL" id="KAA2261716.1"/>
    </source>
</evidence>
<evidence type="ECO:0000256" key="1">
    <source>
        <dbReference type="SAM" id="MobiDB-lite"/>
    </source>
</evidence>
<keyword evidence="4" id="KW-1185">Reference proteome</keyword>
<evidence type="ECO:0000313" key="4">
    <source>
        <dbReference type="Proteomes" id="UP000323454"/>
    </source>
</evidence>
<evidence type="ECO:0000256" key="2">
    <source>
        <dbReference type="SAM" id="SignalP"/>
    </source>
</evidence>
<reference evidence="3 4" key="1">
    <citation type="submission" date="2019-09" db="EMBL/GenBank/DDBJ databases">
        <title>Goodfellowia gen. nov., a new genus of the Pseudonocardineae related to Actinoalloteichus, containing Goodfellowia coeruleoviolacea gen. nov., comb. nov. gen. nov., comb. nov.</title>
        <authorList>
            <person name="Labeda D."/>
        </authorList>
    </citation>
    <scope>NUCLEOTIDE SEQUENCE [LARGE SCALE GENOMIC DNA]</scope>
    <source>
        <strain evidence="3 4">AN110305</strain>
    </source>
</reference>
<feature type="compositionally biased region" description="Polar residues" evidence="1">
    <location>
        <begin position="49"/>
        <end position="58"/>
    </location>
</feature>
<accession>A0A5B2XEP2</accession>
<protein>
    <submittedName>
        <fullName evidence="3">Uncharacterized protein</fullName>
    </submittedName>
</protein>
<dbReference type="OrthoDB" id="3675784at2"/>
<feature type="region of interest" description="Disordered" evidence="1">
    <location>
        <begin position="38"/>
        <end position="58"/>
    </location>
</feature>
<name>A0A5B2XEP2_9PSEU</name>
<sequence>MRMSMRARVLAGAAAVAAATALCWQVADHGSTAAAAGTQSGTVNGGPDTFTQALPTGAPSQYNSPLERCANGVDHPIGGGNPILSEPATTQFTSNVPLTVSVRGTGDQWYGDRQLVFTNRSSKSLSVDCAVLIFLGPSGSDNHSYTSTQAYGHPQQDYVEVPKGNGTSYYIARLGFHDVVAGQRTVDAGQTFTYTLSGAPGSLTVDQIRDSIRFYADLDLHSNNDLVSKYGTNRLTN</sequence>
<dbReference type="Proteomes" id="UP000323454">
    <property type="component" value="Unassembled WGS sequence"/>
</dbReference>
<organism evidence="3 4">
    <name type="scientific">Solihabitans fulvus</name>
    <dbReference type="NCBI Taxonomy" id="1892852"/>
    <lineage>
        <taxon>Bacteria</taxon>
        <taxon>Bacillati</taxon>
        <taxon>Actinomycetota</taxon>
        <taxon>Actinomycetes</taxon>
        <taxon>Pseudonocardiales</taxon>
        <taxon>Pseudonocardiaceae</taxon>
        <taxon>Solihabitans</taxon>
    </lineage>
</organism>
<dbReference type="RefSeq" id="WP_149850337.1">
    <property type="nucleotide sequence ID" value="NZ_VUOB01000026.1"/>
</dbReference>
<dbReference type="EMBL" id="VUOB01000026">
    <property type="protein sequence ID" value="KAA2261716.1"/>
    <property type="molecule type" value="Genomic_DNA"/>
</dbReference>
<feature type="chain" id="PRO_5038425270" evidence="2">
    <location>
        <begin position="22"/>
        <end position="237"/>
    </location>
</feature>